<dbReference type="EMBL" id="JWIO01000003">
    <property type="protein sequence ID" value="KLL12589.1"/>
    <property type="molecule type" value="Genomic_DNA"/>
</dbReference>
<keyword evidence="3" id="KW-1185">Reference proteome</keyword>
<dbReference type="Gene3D" id="3.40.50.720">
    <property type="entry name" value="NAD(P)-binding Rossmann-like Domain"/>
    <property type="match status" value="1"/>
</dbReference>
<evidence type="ECO:0000256" key="1">
    <source>
        <dbReference type="ARBA" id="ARBA00006484"/>
    </source>
</evidence>
<evidence type="ECO:0000313" key="3">
    <source>
        <dbReference type="Proteomes" id="UP000035425"/>
    </source>
</evidence>
<comment type="caution">
    <text evidence="2">The sequence shown here is derived from an EMBL/GenBank/DDBJ whole genome shotgun (WGS) entry which is preliminary data.</text>
</comment>
<dbReference type="PRINTS" id="PR00080">
    <property type="entry name" value="SDRFAMILY"/>
</dbReference>
<proteinExistence type="inferred from homology"/>
<name>A0ABR5F799_9ACTN</name>
<dbReference type="Proteomes" id="UP000035425">
    <property type="component" value="Unassembled WGS sequence"/>
</dbReference>
<sequence>MDLALDGKIALVTGGSRGIGRAVAHRLAAEGCGVGICARTRDDLAAVGGELGRLGVPTFTHTADVTAAGGVEEFVDGAAGALGGVDLLVANVGATVGGGLLESTPRDWADTFELNVGHVVRAVRAAVPHMRHRSGGAIVVIASISGWKPAPRAQYGAAKAAEIYLAGAFARELAADNIRVNTVSPGSILIPGGGWEAYQQRNPASFAEFEGRNFPAGRLGTAEEVADVVTFLLSDRARWINGAHIPVDGAQGRPTANGY</sequence>
<gene>
    <name evidence="2" type="ORF">FrCorBMG51_02520</name>
</gene>
<organism evidence="2 3">
    <name type="scientific">Protofrankia coriariae</name>
    <dbReference type="NCBI Taxonomy" id="1562887"/>
    <lineage>
        <taxon>Bacteria</taxon>
        <taxon>Bacillati</taxon>
        <taxon>Actinomycetota</taxon>
        <taxon>Actinomycetes</taxon>
        <taxon>Frankiales</taxon>
        <taxon>Frankiaceae</taxon>
        <taxon>Protofrankia</taxon>
    </lineage>
</organism>
<dbReference type="PRINTS" id="PR00081">
    <property type="entry name" value="GDHRDH"/>
</dbReference>
<dbReference type="Pfam" id="PF13561">
    <property type="entry name" value="adh_short_C2"/>
    <property type="match status" value="1"/>
</dbReference>
<evidence type="ECO:0000313" key="2">
    <source>
        <dbReference type="EMBL" id="KLL12589.1"/>
    </source>
</evidence>
<dbReference type="PANTHER" id="PTHR42760:SF135">
    <property type="entry name" value="BLL7886 PROTEIN"/>
    <property type="match status" value="1"/>
</dbReference>
<dbReference type="RefSeq" id="WP_047221525.1">
    <property type="nucleotide sequence ID" value="NZ_JWIO01000003.1"/>
</dbReference>
<protein>
    <submittedName>
        <fullName evidence="2">3-oxoacyl-ACP reductase</fullName>
    </submittedName>
</protein>
<dbReference type="InterPro" id="IPR002347">
    <property type="entry name" value="SDR_fam"/>
</dbReference>
<dbReference type="PANTHER" id="PTHR42760">
    <property type="entry name" value="SHORT-CHAIN DEHYDROGENASES/REDUCTASES FAMILY MEMBER"/>
    <property type="match status" value="1"/>
</dbReference>
<comment type="similarity">
    <text evidence="1">Belongs to the short-chain dehydrogenases/reductases (SDR) family.</text>
</comment>
<reference evidence="2 3" key="1">
    <citation type="submission" date="2014-12" db="EMBL/GenBank/DDBJ databases">
        <title>Frankia sp. BMG5.1 draft genome.</title>
        <authorList>
            <person name="Gtari M."/>
            <person name="Ghodhbane-Gtari F."/>
            <person name="Nouioui I."/>
            <person name="Ktari A."/>
            <person name="Hezbri K."/>
            <person name="Mimouni W."/>
            <person name="Sbissi I."/>
            <person name="Ayari A."/>
            <person name="Yamanaka T."/>
            <person name="Normand P."/>
            <person name="Tisa L.S."/>
            <person name="Boudabous A."/>
        </authorList>
    </citation>
    <scope>NUCLEOTIDE SEQUENCE [LARGE SCALE GENOMIC DNA]</scope>
    <source>
        <strain evidence="2 3">BMG5.1</strain>
    </source>
</reference>
<dbReference type="SUPFAM" id="SSF51735">
    <property type="entry name" value="NAD(P)-binding Rossmann-fold domains"/>
    <property type="match status" value="1"/>
</dbReference>
<accession>A0ABR5F799</accession>
<dbReference type="InterPro" id="IPR036291">
    <property type="entry name" value="NAD(P)-bd_dom_sf"/>
</dbReference>